<accession>A0A1G8J2B2</accession>
<evidence type="ECO:0000313" key="2">
    <source>
        <dbReference type="EMBL" id="SDI25364.1"/>
    </source>
</evidence>
<protein>
    <submittedName>
        <fullName evidence="2">PucR C-terminal helix-turn-helix domain-containing protein</fullName>
    </submittedName>
</protein>
<dbReference type="PANTHER" id="PTHR33744">
    <property type="entry name" value="CARBOHYDRATE DIACID REGULATOR"/>
    <property type="match status" value="1"/>
</dbReference>
<gene>
    <name evidence="2" type="ORF">SAMN05216352_10610</name>
</gene>
<sequence length="297" mass="34692">MLKKLKKLFPSLVMEDEVPPAERHLYVFYKTSTQEKAGIKKEELTKKEREMLGVFLDKENPVKSFYPLDREWYAYLTEDASPPSSLQHVSSLRFFQLEGKKLYANQLDLQEALHVYFDVDVKCVFLHTHSLLVIVSDTLEQLPGTFDAEELAGILAVDLLLDVSVYSGRRVHATEDVRAAYQQEKQLFEHARHLFPKKRAFHGYEVLPFVFPLLENNQQIQLFSYAFAGLKQDDELIETLYHFFLSNLNISLTAKELHMHRNTLQYRLDKFIEQTGIDMKQFPNAAALYVLIKKLWE</sequence>
<dbReference type="Proteomes" id="UP000199017">
    <property type="component" value="Unassembled WGS sequence"/>
</dbReference>
<dbReference type="SUPFAM" id="SSF46689">
    <property type="entry name" value="Homeodomain-like"/>
    <property type="match status" value="1"/>
</dbReference>
<dbReference type="InterPro" id="IPR042070">
    <property type="entry name" value="PucR_C-HTH_sf"/>
</dbReference>
<feature type="domain" description="PucR C-terminal helix-turn-helix" evidence="1">
    <location>
        <begin position="236"/>
        <end position="291"/>
    </location>
</feature>
<organism evidence="2 3">
    <name type="scientific">Alteribacillus bidgolensis</name>
    <dbReference type="NCBI Taxonomy" id="930129"/>
    <lineage>
        <taxon>Bacteria</taxon>
        <taxon>Bacillati</taxon>
        <taxon>Bacillota</taxon>
        <taxon>Bacilli</taxon>
        <taxon>Bacillales</taxon>
        <taxon>Bacillaceae</taxon>
        <taxon>Alteribacillus</taxon>
    </lineage>
</organism>
<proteinExistence type="predicted"/>
<dbReference type="PANTHER" id="PTHR33744:SF15">
    <property type="entry name" value="CARBOHYDRATE DIACID REGULATOR"/>
    <property type="match status" value="1"/>
</dbReference>
<dbReference type="Pfam" id="PF13556">
    <property type="entry name" value="HTH_30"/>
    <property type="match status" value="1"/>
</dbReference>
<dbReference type="STRING" id="930129.SAMN05216352_10610"/>
<evidence type="ECO:0000259" key="1">
    <source>
        <dbReference type="Pfam" id="PF13556"/>
    </source>
</evidence>
<dbReference type="InterPro" id="IPR051448">
    <property type="entry name" value="CdaR-like_regulators"/>
</dbReference>
<dbReference type="InterPro" id="IPR025736">
    <property type="entry name" value="PucR_C-HTH_dom"/>
</dbReference>
<keyword evidence="3" id="KW-1185">Reference proteome</keyword>
<reference evidence="2 3" key="1">
    <citation type="submission" date="2016-10" db="EMBL/GenBank/DDBJ databases">
        <authorList>
            <person name="de Groot N.N."/>
        </authorList>
    </citation>
    <scope>NUCLEOTIDE SEQUENCE [LARGE SCALE GENOMIC DNA]</scope>
    <source>
        <strain evidence="3">P4B,CCM 7963,CECT 7998,DSM 25260,IBRC-M 10614,KCTC 13821</strain>
    </source>
</reference>
<dbReference type="InterPro" id="IPR009057">
    <property type="entry name" value="Homeodomain-like_sf"/>
</dbReference>
<dbReference type="AlphaFoldDB" id="A0A1G8J2B2"/>
<dbReference type="RefSeq" id="WP_091584865.1">
    <property type="nucleotide sequence ID" value="NZ_FNDU01000006.1"/>
</dbReference>
<evidence type="ECO:0000313" key="3">
    <source>
        <dbReference type="Proteomes" id="UP000199017"/>
    </source>
</evidence>
<dbReference type="EMBL" id="FNDU01000006">
    <property type="protein sequence ID" value="SDI25364.1"/>
    <property type="molecule type" value="Genomic_DNA"/>
</dbReference>
<dbReference type="OrthoDB" id="9792148at2"/>
<dbReference type="Gene3D" id="1.10.10.2840">
    <property type="entry name" value="PucR C-terminal helix-turn-helix domain"/>
    <property type="match status" value="1"/>
</dbReference>
<name>A0A1G8J2B2_9BACI</name>